<dbReference type="PROSITE" id="PS00636">
    <property type="entry name" value="DNAJ_1"/>
    <property type="match status" value="1"/>
</dbReference>
<protein>
    <recommendedName>
        <fullName evidence="4">J domain-containing protein</fullName>
    </recommendedName>
</protein>
<evidence type="ECO:0000313" key="3">
    <source>
        <dbReference type="Proteomes" id="UP000799777"/>
    </source>
</evidence>
<keyword evidence="3" id="KW-1185">Reference proteome</keyword>
<proteinExistence type="predicted"/>
<feature type="compositionally biased region" description="Polar residues" evidence="1">
    <location>
        <begin position="132"/>
        <end position="141"/>
    </location>
</feature>
<evidence type="ECO:0000313" key="2">
    <source>
        <dbReference type="EMBL" id="KAF2027087.1"/>
    </source>
</evidence>
<dbReference type="AlphaFoldDB" id="A0A9P4H3U9"/>
<dbReference type="SUPFAM" id="SSF46565">
    <property type="entry name" value="Chaperone J-domain"/>
    <property type="match status" value="1"/>
</dbReference>
<dbReference type="Gene3D" id="1.10.287.110">
    <property type="entry name" value="DnaJ domain"/>
    <property type="match status" value="1"/>
</dbReference>
<name>A0A9P4H3U9_9PLEO</name>
<gene>
    <name evidence="2" type="ORF">EK21DRAFT_91855</name>
</gene>
<evidence type="ECO:0008006" key="4">
    <source>
        <dbReference type="Google" id="ProtNLM"/>
    </source>
</evidence>
<dbReference type="OrthoDB" id="442087at2759"/>
<organism evidence="2 3">
    <name type="scientific">Setomelanomma holmii</name>
    <dbReference type="NCBI Taxonomy" id="210430"/>
    <lineage>
        <taxon>Eukaryota</taxon>
        <taxon>Fungi</taxon>
        <taxon>Dikarya</taxon>
        <taxon>Ascomycota</taxon>
        <taxon>Pezizomycotina</taxon>
        <taxon>Dothideomycetes</taxon>
        <taxon>Pleosporomycetidae</taxon>
        <taxon>Pleosporales</taxon>
        <taxon>Pleosporineae</taxon>
        <taxon>Phaeosphaeriaceae</taxon>
        <taxon>Setomelanomma</taxon>
    </lineage>
</organism>
<dbReference type="Proteomes" id="UP000799777">
    <property type="component" value="Unassembled WGS sequence"/>
</dbReference>
<feature type="compositionally biased region" description="Basic and acidic residues" evidence="1">
    <location>
        <begin position="146"/>
        <end position="170"/>
    </location>
</feature>
<dbReference type="InterPro" id="IPR036869">
    <property type="entry name" value="J_dom_sf"/>
</dbReference>
<feature type="region of interest" description="Disordered" evidence="1">
    <location>
        <begin position="126"/>
        <end position="170"/>
    </location>
</feature>
<evidence type="ECO:0000256" key="1">
    <source>
        <dbReference type="SAM" id="MobiDB-lite"/>
    </source>
</evidence>
<dbReference type="InterPro" id="IPR018253">
    <property type="entry name" value="DnaJ_domain_CS"/>
</dbReference>
<reference evidence="2" key="1">
    <citation type="journal article" date="2020" name="Stud. Mycol.">
        <title>101 Dothideomycetes genomes: a test case for predicting lifestyles and emergence of pathogens.</title>
        <authorList>
            <person name="Haridas S."/>
            <person name="Albert R."/>
            <person name="Binder M."/>
            <person name="Bloem J."/>
            <person name="Labutti K."/>
            <person name="Salamov A."/>
            <person name="Andreopoulos B."/>
            <person name="Baker S."/>
            <person name="Barry K."/>
            <person name="Bills G."/>
            <person name="Bluhm B."/>
            <person name="Cannon C."/>
            <person name="Castanera R."/>
            <person name="Culley D."/>
            <person name="Daum C."/>
            <person name="Ezra D."/>
            <person name="Gonzalez J."/>
            <person name="Henrissat B."/>
            <person name="Kuo A."/>
            <person name="Liang C."/>
            <person name="Lipzen A."/>
            <person name="Lutzoni F."/>
            <person name="Magnuson J."/>
            <person name="Mondo S."/>
            <person name="Nolan M."/>
            <person name="Ohm R."/>
            <person name="Pangilinan J."/>
            <person name="Park H.-J."/>
            <person name="Ramirez L."/>
            <person name="Alfaro M."/>
            <person name="Sun H."/>
            <person name="Tritt A."/>
            <person name="Yoshinaga Y."/>
            <person name="Zwiers L.-H."/>
            <person name="Turgeon B."/>
            <person name="Goodwin S."/>
            <person name="Spatafora J."/>
            <person name="Crous P."/>
            <person name="Grigoriev I."/>
        </authorList>
    </citation>
    <scope>NUCLEOTIDE SEQUENCE</scope>
    <source>
        <strain evidence="2">CBS 110217</strain>
    </source>
</reference>
<comment type="caution">
    <text evidence="2">The sequence shown here is derived from an EMBL/GenBank/DDBJ whole genome shotgun (WGS) entry which is preliminary data.</text>
</comment>
<accession>A0A9P4H3U9</accession>
<sequence length="170" mass="19850">MAPSLTTEDFYTILEVEQSFQLLQRAYETLQDESKRREYDLVYPSIKRQTFPKTAHTSRPAPTAAARADIASEAAQIATLRKSKEERATRWKTRKNVYDSAIYELQRGIRRLQQEIKNLDSILAPEAAPEAQKNSWTTSLMSPLYKKPEESEEDKARKDREKQERRIERT</sequence>
<dbReference type="EMBL" id="ML978232">
    <property type="protein sequence ID" value="KAF2027087.1"/>
    <property type="molecule type" value="Genomic_DNA"/>
</dbReference>